<evidence type="ECO:0000313" key="4">
    <source>
        <dbReference type="Proteomes" id="UP000187191"/>
    </source>
</evidence>
<dbReference type="Pfam" id="PF00296">
    <property type="entry name" value="Bac_luciferase"/>
    <property type="match status" value="1"/>
</dbReference>
<reference evidence="3 5" key="2">
    <citation type="submission" date="2020-12" db="EMBL/GenBank/DDBJ databases">
        <title>Identification and biosynthesis of polyene macrolides produced by Streptomyces alfalfae Men-myco-93-63.</title>
        <authorList>
            <person name="Liu D."/>
            <person name="Li Y."/>
            <person name="Liu L."/>
            <person name="Han X."/>
            <person name="Shen F."/>
        </authorList>
    </citation>
    <scope>NUCLEOTIDE SEQUENCE [LARGE SCALE GENOMIC DNA]</scope>
    <source>
        <strain evidence="3 5">Men-myco-93-63</strain>
    </source>
</reference>
<reference evidence="2 4" key="1">
    <citation type="submission" date="2016-05" db="EMBL/GenBank/DDBJ databases">
        <authorList>
            <person name="Gu J."/>
        </authorList>
    </citation>
    <scope>NUCLEOTIDE SEQUENCE [LARGE SCALE GENOMIC DNA]</scope>
    <source>
        <strain evidence="2 4">ACCC40021</strain>
    </source>
</reference>
<dbReference type="Proteomes" id="UP000187191">
    <property type="component" value="Chromosome"/>
</dbReference>
<dbReference type="EMBL" id="CP065959">
    <property type="protein sequence ID" value="QQC91376.1"/>
    <property type="molecule type" value="Genomic_DNA"/>
</dbReference>
<dbReference type="KEGG" id="ssia:A7J05_12140"/>
<dbReference type="AlphaFoldDB" id="A0A1P8TFG5"/>
<dbReference type="OrthoDB" id="5478077at2"/>
<dbReference type="InterPro" id="IPR036661">
    <property type="entry name" value="Luciferase-like_sf"/>
</dbReference>
<dbReference type="SUPFAM" id="SSF51679">
    <property type="entry name" value="Bacterial luciferase-like"/>
    <property type="match status" value="1"/>
</dbReference>
<dbReference type="InterPro" id="IPR011251">
    <property type="entry name" value="Luciferase-like_dom"/>
</dbReference>
<dbReference type="GO" id="GO:0016705">
    <property type="term" value="F:oxidoreductase activity, acting on paired donors, with incorporation or reduction of molecular oxygen"/>
    <property type="evidence" value="ECO:0007669"/>
    <property type="project" value="InterPro"/>
</dbReference>
<evidence type="ECO:0000313" key="3">
    <source>
        <dbReference type="EMBL" id="QQC91376.1"/>
    </source>
</evidence>
<gene>
    <name evidence="2" type="ORF">A7J05_12140</name>
    <name evidence="3" type="ORF">I8755_25450</name>
</gene>
<dbReference type="EMBL" id="CP015588">
    <property type="protein sequence ID" value="APY86364.1"/>
    <property type="molecule type" value="Genomic_DNA"/>
</dbReference>
<dbReference type="Proteomes" id="UP000596130">
    <property type="component" value="Chromosome"/>
</dbReference>
<evidence type="ECO:0000259" key="1">
    <source>
        <dbReference type="Pfam" id="PF00296"/>
    </source>
</evidence>
<feature type="domain" description="Luciferase-like" evidence="1">
    <location>
        <begin position="23"/>
        <end position="330"/>
    </location>
</feature>
<dbReference type="InterPro" id="IPR050766">
    <property type="entry name" value="Bact_Lucif_Oxidored"/>
</dbReference>
<dbReference type="GO" id="GO:0005829">
    <property type="term" value="C:cytosol"/>
    <property type="evidence" value="ECO:0007669"/>
    <property type="project" value="TreeGrafter"/>
</dbReference>
<dbReference type="PANTHER" id="PTHR30137:SF6">
    <property type="entry name" value="LUCIFERASE-LIKE MONOOXYGENASE"/>
    <property type="match status" value="1"/>
</dbReference>
<evidence type="ECO:0000313" key="5">
    <source>
        <dbReference type="Proteomes" id="UP000596130"/>
    </source>
</evidence>
<evidence type="ECO:0000313" key="2">
    <source>
        <dbReference type="EMBL" id="APY86364.1"/>
    </source>
</evidence>
<name>A0A1P8TFG5_9ACTN</name>
<dbReference type="NCBIfam" id="TIGR04020">
    <property type="entry name" value="seco_metab_LLM"/>
    <property type="match status" value="1"/>
</dbReference>
<protein>
    <submittedName>
        <fullName evidence="3">LLM class flavin-dependent oxidoreductase</fullName>
    </submittedName>
</protein>
<dbReference type="Gene3D" id="3.20.20.30">
    <property type="entry name" value="Luciferase-like domain"/>
    <property type="match status" value="1"/>
</dbReference>
<sequence>MDLSVMFFGADSGAAPGTAPQPGAGGHARTYEDILTVARTADRLGFHALWTPERHFQQVGQVFPSPPVLGAALAVATERIGIRAGSVVLPLHHPLKVAEDWAVVDNLSHGRVGLSVATGWHSADFTLAPGHYADRRERTLRTIPELRRLWAGEPAEYPDGTGQPVAVVPQPRPVQRRLPLWVTTSGNPETWEAAGRLRAGVLGATVGQSRDELAGKIARYRAACAAAPDQAGTDAHGRVTLMAHTYVGADDAEVHRLAAAPLKAYLGSYLRQTAANRAEQAAGSAELTGEQHAMLAEFAYRRYLNWGSLLGSPGHCAKMLADLRDLGVDEVACFIDFGIGRDEVLAGLHRLAELREAAQ</sequence>
<organism evidence="3 5">
    <name type="scientific">Streptomyces alfalfae</name>
    <dbReference type="NCBI Taxonomy" id="1642299"/>
    <lineage>
        <taxon>Bacteria</taxon>
        <taxon>Bacillati</taxon>
        <taxon>Actinomycetota</taxon>
        <taxon>Actinomycetes</taxon>
        <taxon>Kitasatosporales</taxon>
        <taxon>Streptomycetaceae</taxon>
        <taxon>Streptomyces</taxon>
    </lineage>
</organism>
<dbReference type="InterPro" id="IPR024011">
    <property type="entry name" value="Biosynth_lucif-like_mOase_dom"/>
</dbReference>
<dbReference type="RefSeq" id="WP_076684504.1">
    <property type="nucleotide sequence ID" value="NZ_CP015588.1"/>
</dbReference>
<dbReference type="PANTHER" id="PTHR30137">
    <property type="entry name" value="LUCIFERASE-LIKE MONOOXYGENASE"/>
    <property type="match status" value="1"/>
</dbReference>
<accession>A0A1P8TFG5</accession>
<proteinExistence type="predicted"/>
<keyword evidence="4" id="KW-1185">Reference proteome</keyword>